<dbReference type="Proteomes" id="UP000001890">
    <property type="component" value="Chromosome"/>
</dbReference>
<proteinExistence type="inferred from homology"/>
<organism evidence="12 13">
    <name type="scientific">Xanthomonas albilineans (strain GPE PC73 / CFBP 7063)</name>
    <dbReference type="NCBI Taxonomy" id="380358"/>
    <lineage>
        <taxon>Bacteria</taxon>
        <taxon>Pseudomonadati</taxon>
        <taxon>Pseudomonadota</taxon>
        <taxon>Gammaproteobacteria</taxon>
        <taxon>Lysobacterales</taxon>
        <taxon>Lysobacteraceae</taxon>
        <taxon>Xanthomonas</taxon>
    </lineage>
</organism>
<name>D2U8E8_XANAP</name>
<dbReference type="GO" id="GO:0031176">
    <property type="term" value="F:endo-1,4-beta-xylanase activity"/>
    <property type="evidence" value="ECO:0007669"/>
    <property type="project" value="UniProtKB-EC"/>
</dbReference>
<evidence type="ECO:0000256" key="10">
    <source>
        <dbReference type="SAM" id="SignalP"/>
    </source>
</evidence>
<evidence type="ECO:0000256" key="8">
    <source>
        <dbReference type="ARBA" id="ARBA00023295"/>
    </source>
</evidence>
<feature type="signal peptide" evidence="10">
    <location>
        <begin position="1"/>
        <end position="22"/>
    </location>
</feature>
<keyword evidence="5 10" id="KW-0732">Signal</keyword>
<protein>
    <recommendedName>
        <fullName evidence="3">endo-1,4-beta-xylanase</fullName>
        <ecNumber evidence="3">3.2.1.8</ecNumber>
    </recommendedName>
</protein>
<evidence type="ECO:0000313" key="12">
    <source>
        <dbReference type="EMBL" id="CBA14582.1"/>
    </source>
</evidence>
<keyword evidence="4 12" id="KW-0858">Xylan degradation</keyword>
<keyword evidence="6 12" id="KW-0378">Hydrolase</keyword>
<dbReference type="PATRIC" id="fig|29447.3.peg.38"/>
<dbReference type="eggNOG" id="COG3693">
    <property type="taxonomic scope" value="Bacteria"/>
</dbReference>
<dbReference type="GO" id="GO:0045493">
    <property type="term" value="P:xylan catabolic process"/>
    <property type="evidence" value="ECO:0007669"/>
    <property type="project" value="UniProtKB-KW"/>
</dbReference>
<dbReference type="AlphaFoldDB" id="D2U8E8"/>
<sequence>MKTIASLLFALLLISSTASVDAAPLAAGKKRFLGCAYSAPQMLDFGKYWNKLTSENGGKWASVEAVRGQMDWSEFDKAYNFAQDNNIIMFDHVMAWGSQQPEWMRTLPPAEQLAAIRHWFAAVAERYPNIAMLEVANETLPNHNQPDNRYSDSGNYMQALGGPGVTGVDWVINLFRLARQYFPNTKLMINDYGITASDDATKQYLRTIQLLQRENLIDAIGLQEHAFETSSASWWTHFFNLNTLGSTTGLPIYITEFDIDGPTDAQQLDGYKKFFPLFWENQYVKGVTLWGFRPGLWRDQEGAYLVNKDGSERPALKWLRDFVAITP</sequence>
<dbReference type="InterPro" id="IPR044846">
    <property type="entry name" value="GH10"/>
</dbReference>
<dbReference type="STRING" id="380358.XALC_0036"/>
<evidence type="ECO:0000256" key="9">
    <source>
        <dbReference type="ARBA" id="ARBA00023326"/>
    </source>
</evidence>
<accession>D2U8E8</accession>
<dbReference type="PANTHER" id="PTHR31490">
    <property type="entry name" value="GLYCOSYL HYDROLASE"/>
    <property type="match status" value="1"/>
</dbReference>
<dbReference type="SMART" id="SM00633">
    <property type="entry name" value="Glyco_10"/>
    <property type="match status" value="1"/>
</dbReference>
<dbReference type="KEGG" id="xal:XALC_0036"/>
<dbReference type="Pfam" id="PF00331">
    <property type="entry name" value="Glyco_hydro_10"/>
    <property type="match status" value="1"/>
</dbReference>
<evidence type="ECO:0000259" key="11">
    <source>
        <dbReference type="PROSITE" id="PS51760"/>
    </source>
</evidence>
<keyword evidence="9" id="KW-0624">Polysaccharide degradation</keyword>
<dbReference type="InterPro" id="IPR001000">
    <property type="entry name" value="GH10_dom"/>
</dbReference>
<dbReference type="EMBL" id="FP565176">
    <property type="protein sequence ID" value="CBA14582.1"/>
    <property type="molecule type" value="Genomic_DNA"/>
</dbReference>
<dbReference type="GeneID" id="57875411"/>
<evidence type="ECO:0000256" key="6">
    <source>
        <dbReference type="ARBA" id="ARBA00022801"/>
    </source>
</evidence>
<keyword evidence="13" id="KW-1185">Reference proteome</keyword>
<feature type="chain" id="PRO_5003038157" description="endo-1,4-beta-xylanase" evidence="10">
    <location>
        <begin position="23"/>
        <end position="327"/>
    </location>
</feature>
<evidence type="ECO:0000256" key="4">
    <source>
        <dbReference type="ARBA" id="ARBA00022651"/>
    </source>
</evidence>
<dbReference type="InterPro" id="IPR017853">
    <property type="entry name" value="GH"/>
</dbReference>
<dbReference type="PROSITE" id="PS51760">
    <property type="entry name" value="GH10_2"/>
    <property type="match status" value="1"/>
</dbReference>
<evidence type="ECO:0000256" key="2">
    <source>
        <dbReference type="ARBA" id="ARBA00007495"/>
    </source>
</evidence>
<dbReference type="EC" id="3.2.1.8" evidence="3"/>
<comment type="similarity">
    <text evidence="2">Belongs to the glycosyl hydrolase 10 (cellulase F) family.</text>
</comment>
<dbReference type="RefSeq" id="WP_012914601.1">
    <property type="nucleotide sequence ID" value="NC_013722.1"/>
</dbReference>
<reference evidence="12 13" key="1">
    <citation type="journal article" date="2009" name="BMC Genomics">
        <title>The complete genome sequence of Xanthomonas albilineans provides new insights into the reductive genome evolution of the xylem-limited Xanthomonadaceae.</title>
        <authorList>
            <person name="Pieretti I."/>
            <person name="Royer M."/>
            <person name="Barbe V."/>
            <person name="Carrere S."/>
            <person name="Koebnik R."/>
            <person name="Cociancich S."/>
            <person name="Couloux A."/>
            <person name="Darrasse A."/>
            <person name="Gouzy J."/>
            <person name="Jacques M.A."/>
            <person name="Lauber E."/>
            <person name="Manceau C."/>
            <person name="Mangenot S."/>
            <person name="Poussier S."/>
            <person name="Segurens B."/>
            <person name="Szurek B."/>
            <person name="Verdier V."/>
            <person name="Arlat M."/>
            <person name="Rott P."/>
        </authorList>
    </citation>
    <scope>NUCLEOTIDE SEQUENCE [LARGE SCALE GENOMIC DNA]</scope>
    <source>
        <strain evidence="13">GPE PC73 / CFBP 7063</strain>
    </source>
</reference>
<gene>
    <name evidence="12" type="ordered locus">XALc_0036</name>
</gene>
<dbReference type="OrthoDB" id="4241492at2"/>
<keyword evidence="7" id="KW-0119">Carbohydrate metabolism</keyword>
<dbReference type="Gene3D" id="3.20.20.80">
    <property type="entry name" value="Glycosidases"/>
    <property type="match status" value="1"/>
</dbReference>
<dbReference type="SUPFAM" id="SSF51445">
    <property type="entry name" value="(Trans)glycosidases"/>
    <property type="match status" value="1"/>
</dbReference>
<evidence type="ECO:0000313" key="13">
    <source>
        <dbReference type="Proteomes" id="UP000001890"/>
    </source>
</evidence>
<evidence type="ECO:0000256" key="3">
    <source>
        <dbReference type="ARBA" id="ARBA00012590"/>
    </source>
</evidence>
<evidence type="ECO:0000256" key="5">
    <source>
        <dbReference type="ARBA" id="ARBA00022729"/>
    </source>
</evidence>
<dbReference type="PANTHER" id="PTHR31490:SF88">
    <property type="entry name" value="BETA-XYLANASE"/>
    <property type="match status" value="1"/>
</dbReference>
<evidence type="ECO:0000256" key="7">
    <source>
        <dbReference type="ARBA" id="ARBA00023277"/>
    </source>
</evidence>
<comment type="catalytic activity">
    <reaction evidence="1">
        <text>Endohydrolysis of (1-&gt;4)-beta-D-xylosidic linkages in xylans.</text>
        <dbReference type="EC" id="3.2.1.8"/>
    </reaction>
</comment>
<evidence type="ECO:0000256" key="1">
    <source>
        <dbReference type="ARBA" id="ARBA00000681"/>
    </source>
</evidence>
<keyword evidence="8 12" id="KW-0326">Glycosidase</keyword>
<feature type="domain" description="GH10" evidence="11">
    <location>
        <begin position="19"/>
        <end position="322"/>
    </location>
</feature>